<name>A0A1M7TUT6_9BRAD</name>
<dbReference type="Proteomes" id="UP000184096">
    <property type="component" value="Chromosome I"/>
</dbReference>
<dbReference type="EMBL" id="LT670849">
    <property type="protein sequence ID" value="SHN74474.1"/>
    <property type="molecule type" value="Genomic_DNA"/>
</dbReference>
<accession>A0A1M7TUT6</accession>
<proteinExistence type="predicted"/>
<dbReference type="AlphaFoldDB" id="A0A1M7TUT6"/>
<reference evidence="2" key="1">
    <citation type="submission" date="2016-11" db="EMBL/GenBank/DDBJ databases">
        <authorList>
            <person name="Varghese N."/>
            <person name="Submissions S."/>
        </authorList>
    </citation>
    <scope>NUCLEOTIDE SEQUENCE [LARGE SCALE GENOMIC DNA]</scope>
    <source>
        <strain evidence="2">GAS401</strain>
    </source>
</reference>
<evidence type="ECO:0000313" key="1">
    <source>
        <dbReference type="EMBL" id="SHN74474.1"/>
    </source>
</evidence>
<organism evidence="1 2">
    <name type="scientific">Bradyrhizobium erythrophlei</name>
    <dbReference type="NCBI Taxonomy" id="1437360"/>
    <lineage>
        <taxon>Bacteria</taxon>
        <taxon>Pseudomonadati</taxon>
        <taxon>Pseudomonadota</taxon>
        <taxon>Alphaproteobacteria</taxon>
        <taxon>Hyphomicrobiales</taxon>
        <taxon>Nitrobacteraceae</taxon>
        <taxon>Bradyrhizobium</taxon>
    </lineage>
</organism>
<evidence type="ECO:0000313" key="2">
    <source>
        <dbReference type="Proteomes" id="UP000184096"/>
    </source>
</evidence>
<dbReference type="RefSeq" id="WP_156898519.1">
    <property type="nucleotide sequence ID" value="NZ_LT670849.1"/>
</dbReference>
<sequence>MGAIENHEAFYAALSLTIRPILKASQRSKRVPATKMESALMGRSHFSISR</sequence>
<protein>
    <submittedName>
        <fullName evidence="1">Uncharacterized protein</fullName>
    </submittedName>
</protein>
<keyword evidence="2" id="KW-1185">Reference proteome</keyword>
<gene>
    <name evidence="1" type="ORF">SAMN05444170_2737</name>
</gene>